<sequence length="92" mass="10456">MSKLFKLSRWDTYLGNVGMSRLGWRRGLMEVVNQADKIQKENSTSVASNAHGEKYRKPKPTNPKRFRFFVGKTLKQLVIFGRANKDGVLGVA</sequence>
<proteinExistence type="predicted"/>
<accession>A0A498I3Q5</accession>
<reference evidence="2 3" key="1">
    <citation type="submission" date="2018-10" db="EMBL/GenBank/DDBJ databases">
        <title>A high-quality apple genome assembly.</title>
        <authorList>
            <person name="Hu J."/>
        </authorList>
    </citation>
    <scope>NUCLEOTIDE SEQUENCE [LARGE SCALE GENOMIC DNA]</scope>
    <source>
        <strain evidence="3">cv. HFTH1</strain>
        <tissue evidence="2">Young leaf</tissue>
    </source>
</reference>
<name>A0A498I3Q5_MALDO</name>
<evidence type="ECO:0000313" key="2">
    <source>
        <dbReference type="EMBL" id="RXH76705.1"/>
    </source>
</evidence>
<dbReference type="EMBL" id="RDQH01000340">
    <property type="protein sequence ID" value="RXH76705.1"/>
    <property type="molecule type" value="Genomic_DNA"/>
</dbReference>
<dbReference type="Proteomes" id="UP000290289">
    <property type="component" value="Chromosome 14"/>
</dbReference>
<feature type="region of interest" description="Disordered" evidence="1">
    <location>
        <begin position="40"/>
        <end position="62"/>
    </location>
</feature>
<organism evidence="2 3">
    <name type="scientific">Malus domestica</name>
    <name type="common">Apple</name>
    <name type="synonym">Pyrus malus</name>
    <dbReference type="NCBI Taxonomy" id="3750"/>
    <lineage>
        <taxon>Eukaryota</taxon>
        <taxon>Viridiplantae</taxon>
        <taxon>Streptophyta</taxon>
        <taxon>Embryophyta</taxon>
        <taxon>Tracheophyta</taxon>
        <taxon>Spermatophyta</taxon>
        <taxon>Magnoliopsida</taxon>
        <taxon>eudicotyledons</taxon>
        <taxon>Gunneridae</taxon>
        <taxon>Pentapetalae</taxon>
        <taxon>rosids</taxon>
        <taxon>fabids</taxon>
        <taxon>Rosales</taxon>
        <taxon>Rosaceae</taxon>
        <taxon>Amygdaloideae</taxon>
        <taxon>Maleae</taxon>
        <taxon>Malus</taxon>
    </lineage>
</organism>
<comment type="caution">
    <text evidence="2">The sequence shown here is derived from an EMBL/GenBank/DDBJ whole genome shotgun (WGS) entry which is preliminary data.</text>
</comment>
<dbReference type="AlphaFoldDB" id="A0A498I3Q5"/>
<protein>
    <submittedName>
        <fullName evidence="2">Uncharacterized protein</fullName>
    </submittedName>
</protein>
<gene>
    <name evidence="2" type="ORF">DVH24_019593</name>
</gene>
<keyword evidence="3" id="KW-1185">Reference proteome</keyword>
<evidence type="ECO:0000313" key="3">
    <source>
        <dbReference type="Proteomes" id="UP000290289"/>
    </source>
</evidence>
<evidence type="ECO:0000256" key="1">
    <source>
        <dbReference type="SAM" id="MobiDB-lite"/>
    </source>
</evidence>